<evidence type="ECO:0000313" key="8">
    <source>
        <dbReference type="Proteomes" id="UP000075324"/>
    </source>
</evidence>
<dbReference type="InterPro" id="IPR051328">
    <property type="entry name" value="T7SS_ABC-Transporter"/>
</dbReference>
<dbReference type="Pfam" id="PF12698">
    <property type="entry name" value="ABC2_membrane_3"/>
    <property type="match status" value="2"/>
</dbReference>
<dbReference type="InterPro" id="IPR011049">
    <property type="entry name" value="Serralysin-like_metalloprot_C"/>
</dbReference>
<comment type="caution">
    <text evidence="7">The sequence shown here is derived from an EMBL/GenBank/DDBJ whole genome shotgun (WGS) entry which is preliminary data.</text>
</comment>
<gene>
    <name evidence="7" type="ORF">B4110_0770</name>
</gene>
<evidence type="ECO:0000256" key="5">
    <source>
        <dbReference type="SAM" id="Phobius"/>
    </source>
</evidence>
<feature type="domain" description="ABC-2 type transporter transmembrane" evidence="6">
    <location>
        <begin position="23"/>
        <end position="154"/>
    </location>
</feature>
<dbReference type="GO" id="GO:0140359">
    <property type="term" value="F:ABC-type transporter activity"/>
    <property type="evidence" value="ECO:0007669"/>
    <property type="project" value="InterPro"/>
</dbReference>
<keyword evidence="4 5" id="KW-0472">Membrane</keyword>
<dbReference type="PANTHER" id="PTHR43077">
    <property type="entry name" value="TRANSPORT PERMEASE YVFS-RELATED"/>
    <property type="match status" value="1"/>
</dbReference>
<organism evidence="7 8">
    <name type="scientific">Parageobacillus toebii</name>
    <dbReference type="NCBI Taxonomy" id="153151"/>
    <lineage>
        <taxon>Bacteria</taxon>
        <taxon>Bacillati</taxon>
        <taxon>Bacillota</taxon>
        <taxon>Bacilli</taxon>
        <taxon>Bacillales</taxon>
        <taxon>Anoxybacillaceae</taxon>
        <taxon>Parageobacillus</taxon>
    </lineage>
</organism>
<feature type="transmembrane region" description="Helical" evidence="5">
    <location>
        <begin position="703"/>
        <end position="722"/>
    </location>
</feature>
<keyword evidence="3 5" id="KW-1133">Transmembrane helix</keyword>
<dbReference type="InterPro" id="IPR017500">
    <property type="entry name" value="Phage_infect_YhgE_N"/>
</dbReference>
<dbReference type="InterPro" id="IPR023908">
    <property type="entry name" value="xxxLxxG_rpt"/>
</dbReference>
<dbReference type="PANTHER" id="PTHR43077:SF5">
    <property type="entry name" value="PHAGE INFECTION PROTEIN"/>
    <property type="match status" value="1"/>
</dbReference>
<reference evidence="7 8" key="1">
    <citation type="submission" date="2016-01" db="EMBL/GenBank/DDBJ databases">
        <title>Draft Genome Sequences of Seven Thermophilic Sporeformers Isolated from Foods.</title>
        <authorList>
            <person name="Berendsen E.M."/>
            <person name="Wells-Bennik M.H."/>
            <person name="Krawcyk A.O."/>
            <person name="De Jong A."/>
            <person name="Holsappel S."/>
            <person name="Eijlander R.T."/>
            <person name="Kuipers O.P."/>
        </authorList>
    </citation>
    <scope>NUCLEOTIDE SEQUENCE [LARGE SCALE GENOMIC DNA]</scope>
    <source>
        <strain evidence="7 8">B4110</strain>
    </source>
</reference>
<feature type="transmembrane region" description="Helical" evidence="5">
    <location>
        <begin position="21"/>
        <end position="43"/>
    </location>
</feature>
<dbReference type="NCBIfam" id="TIGR03062">
    <property type="entry name" value="pip_yhgE_Cterm"/>
    <property type="match status" value="1"/>
</dbReference>
<evidence type="ECO:0000256" key="4">
    <source>
        <dbReference type="ARBA" id="ARBA00023136"/>
    </source>
</evidence>
<dbReference type="Gene3D" id="3.40.1710.10">
    <property type="entry name" value="abc type-2 transporter like domain"/>
    <property type="match status" value="1"/>
</dbReference>
<feature type="transmembrane region" description="Helical" evidence="5">
    <location>
        <begin position="675"/>
        <end position="694"/>
    </location>
</feature>
<keyword evidence="2 5" id="KW-0812">Transmembrane</keyword>
<feature type="transmembrane region" description="Helical" evidence="5">
    <location>
        <begin position="643"/>
        <end position="669"/>
    </location>
</feature>
<dbReference type="NCBIfam" id="TIGR03057">
    <property type="entry name" value="xxxLxxG_by_4"/>
    <property type="match status" value="5"/>
</dbReference>
<dbReference type="EMBL" id="LQYW01000017">
    <property type="protein sequence ID" value="KYD32287.1"/>
    <property type="molecule type" value="Genomic_DNA"/>
</dbReference>
<feature type="transmembrane region" description="Helical" evidence="5">
    <location>
        <begin position="603"/>
        <end position="623"/>
    </location>
</feature>
<dbReference type="InterPro" id="IPR017501">
    <property type="entry name" value="Phage_infect_YhgE_C"/>
</dbReference>
<comment type="subcellular location">
    <subcellularLocation>
        <location evidence="1">Membrane</location>
        <topology evidence="1">Multi-pass membrane protein</topology>
    </subcellularLocation>
</comment>
<dbReference type="AlphaFoldDB" id="A0A150N6B7"/>
<name>A0A150N6B7_9BACL</name>
<proteinExistence type="predicted"/>
<dbReference type="Gene3D" id="1.10.287.950">
    <property type="entry name" value="Methyl-accepting chemotaxis protein"/>
    <property type="match status" value="2"/>
</dbReference>
<evidence type="ECO:0000256" key="3">
    <source>
        <dbReference type="ARBA" id="ARBA00022989"/>
    </source>
</evidence>
<dbReference type="InterPro" id="IPR013525">
    <property type="entry name" value="ABC2_TM"/>
</dbReference>
<sequence>MRGLSLLWKEAHAIFRNRKTLISIIAVICIPILYSGMFLWAFWDPYAHLDKLPVAVVNNDKGAAMNGEKLEIGDKLVEKLKENKKFDWHFVSEKEAEKGLQHQKYYMAIEIPEDFSENATTLQDEHPKPMKLIYKPNEGFNFLSAQIGDSAVEKIKEEVSNTVTETYAEAMFENIREMAKGLDRASEGAKQLHDGIQKANDGGVSLQSGLHSAKEGSGKLAKGAHAAKNGANELYKNLKLLAEKSLTFENGLQSASEGANQLNAGLYQLQNGFTKMQDGHSRLLAGAKQVENGAKQLSGGLHQSLDGMQQMKGNIPSLTQGSQNLQNGAQKLSASMEQWKQGAEKTNKGAVQVSQGLEKAVAQLDALAAQATDPKEKMQLQTLKEQLLPLSEGSKQVAQGMEQLSNSAGQLKTGADQLAAGASRLHNGQLALSEGVEKLLAGQQQLASGADALVAGQSKVVQGLTVFGKKLQEGKNGVDQLVAGSDRLSSGLHQLAQGSNKLKDGAHQLADGSGKLADGMNDLENGTVSLSNGMNQLANGSDQLVSGMKKLEDGSNELADKLADGAKKASGVKANDDTYKMFADPVKKKNEKMNHVPNYGTGFTPYFLSLGLFVGALVLSIVFPLREPAEVPKSGFSWFIGKFGILVIVGIIQSLLADALLLGALGIHVQSVPRFILFTMITSITFITLIQFLVTTLADPGRFIAIVVLILQLTTSAGTFPLELIPDVLQYFNAWLPMTYSVLGFKAVISSGDFAFMWHNAAILAVFMAVFITGTILYFIVQHKRQFYTLAQRINEASEA</sequence>
<evidence type="ECO:0000256" key="2">
    <source>
        <dbReference type="ARBA" id="ARBA00022692"/>
    </source>
</evidence>
<accession>A0A150N6B7</accession>
<evidence type="ECO:0000313" key="7">
    <source>
        <dbReference type="EMBL" id="KYD32287.1"/>
    </source>
</evidence>
<feature type="domain" description="ABC-2 type transporter transmembrane" evidence="6">
    <location>
        <begin position="537"/>
        <end position="776"/>
    </location>
</feature>
<dbReference type="PATRIC" id="fig|153151.4.peg.641"/>
<dbReference type="NCBIfam" id="TIGR03061">
    <property type="entry name" value="pip_yhgE_Nterm"/>
    <property type="match status" value="1"/>
</dbReference>
<evidence type="ECO:0000256" key="1">
    <source>
        <dbReference type="ARBA" id="ARBA00004141"/>
    </source>
</evidence>
<dbReference type="GO" id="GO:0016020">
    <property type="term" value="C:membrane"/>
    <property type="evidence" value="ECO:0007669"/>
    <property type="project" value="UniProtKB-SubCell"/>
</dbReference>
<evidence type="ECO:0000259" key="6">
    <source>
        <dbReference type="Pfam" id="PF12698"/>
    </source>
</evidence>
<protein>
    <recommendedName>
        <fullName evidence="6">ABC-2 type transporter transmembrane domain-containing protein</fullName>
    </recommendedName>
</protein>
<dbReference type="RefSeq" id="WP_062677437.1">
    <property type="nucleotide sequence ID" value="NZ_LQYW01000017.1"/>
</dbReference>
<dbReference type="SUPFAM" id="SSF101967">
    <property type="entry name" value="Adhesin YadA, collagen-binding domain"/>
    <property type="match status" value="1"/>
</dbReference>
<dbReference type="Proteomes" id="UP000075324">
    <property type="component" value="Unassembled WGS sequence"/>
</dbReference>
<feature type="transmembrane region" description="Helical" evidence="5">
    <location>
        <begin position="761"/>
        <end position="781"/>
    </location>
</feature>
<dbReference type="SUPFAM" id="SSF58104">
    <property type="entry name" value="Methyl-accepting chemotaxis protein (MCP) signaling domain"/>
    <property type="match status" value="1"/>
</dbReference>